<name>A0A151S8X9_CAJCA</name>
<dbReference type="Gramene" id="C.cajan_25225.t">
    <property type="protein sequence ID" value="C.cajan_25225.t"/>
    <property type="gene ID" value="C.cajan_25225"/>
</dbReference>
<accession>A0A151S8X9</accession>
<gene>
    <name evidence="1" type="ORF">KK1_026961</name>
</gene>
<proteinExistence type="predicted"/>
<dbReference type="GO" id="GO:0016301">
    <property type="term" value="F:kinase activity"/>
    <property type="evidence" value="ECO:0007669"/>
    <property type="project" value="UniProtKB-KW"/>
</dbReference>
<keyword evidence="1" id="KW-0808">Transferase</keyword>
<keyword evidence="1" id="KW-0418">Kinase</keyword>
<sequence length="185" mass="21110">MSIEEILTSVCEPQQEFHSFVTGSIQEKLVRGGFFTIEPYACDPSSLPKYSPSKEVDAKRRDDAMRRPLRGQVSLELNRSRNYGILAAVRKQMLKSLQSTSRDLNLMSFTPVLSDSVTAAKAEELERKRARRDRKEKGWSQKDINDRKDKGVKHYLIKTLATCALRGYSKDVVLVCVQDARTRKL</sequence>
<dbReference type="AlphaFoldDB" id="A0A151S8X9"/>
<evidence type="ECO:0000313" key="1">
    <source>
        <dbReference type="EMBL" id="KYP51273.1"/>
    </source>
</evidence>
<dbReference type="Proteomes" id="UP000075243">
    <property type="component" value="Unassembled WGS sequence"/>
</dbReference>
<evidence type="ECO:0000313" key="2">
    <source>
        <dbReference type="Proteomes" id="UP000075243"/>
    </source>
</evidence>
<keyword evidence="2" id="KW-1185">Reference proteome</keyword>
<dbReference type="STRING" id="3821.A0A151S8X9"/>
<organism evidence="1 2">
    <name type="scientific">Cajanus cajan</name>
    <name type="common">Pigeon pea</name>
    <name type="synonym">Cajanus indicus</name>
    <dbReference type="NCBI Taxonomy" id="3821"/>
    <lineage>
        <taxon>Eukaryota</taxon>
        <taxon>Viridiplantae</taxon>
        <taxon>Streptophyta</taxon>
        <taxon>Embryophyta</taxon>
        <taxon>Tracheophyta</taxon>
        <taxon>Spermatophyta</taxon>
        <taxon>Magnoliopsida</taxon>
        <taxon>eudicotyledons</taxon>
        <taxon>Gunneridae</taxon>
        <taxon>Pentapetalae</taxon>
        <taxon>rosids</taxon>
        <taxon>fabids</taxon>
        <taxon>Fabales</taxon>
        <taxon>Fabaceae</taxon>
        <taxon>Papilionoideae</taxon>
        <taxon>50 kb inversion clade</taxon>
        <taxon>NPAAA clade</taxon>
        <taxon>indigoferoid/millettioid clade</taxon>
        <taxon>Phaseoleae</taxon>
        <taxon>Cajanus</taxon>
    </lineage>
</organism>
<reference evidence="1" key="1">
    <citation type="journal article" date="2012" name="Nat. Biotechnol.">
        <title>Draft genome sequence of pigeonpea (Cajanus cajan), an orphan legume crop of resource-poor farmers.</title>
        <authorList>
            <person name="Varshney R.K."/>
            <person name="Chen W."/>
            <person name="Li Y."/>
            <person name="Bharti A.K."/>
            <person name="Saxena R.K."/>
            <person name="Schlueter J.A."/>
            <person name="Donoghue M.T."/>
            <person name="Azam S."/>
            <person name="Fan G."/>
            <person name="Whaley A.M."/>
            <person name="Farmer A.D."/>
            <person name="Sheridan J."/>
            <person name="Iwata A."/>
            <person name="Tuteja R."/>
            <person name="Penmetsa R.V."/>
            <person name="Wu W."/>
            <person name="Upadhyaya H.D."/>
            <person name="Yang S.P."/>
            <person name="Shah T."/>
            <person name="Saxena K.B."/>
            <person name="Michael T."/>
            <person name="McCombie W.R."/>
            <person name="Yang B."/>
            <person name="Zhang G."/>
            <person name="Yang H."/>
            <person name="Wang J."/>
            <person name="Spillane C."/>
            <person name="Cook D.R."/>
            <person name="May G.D."/>
            <person name="Xu X."/>
            <person name="Jackson S.A."/>
        </authorList>
    </citation>
    <scope>NUCLEOTIDE SEQUENCE [LARGE SCALE GENOMIC DNA]</scope>
</reference>
<dbReference type="EMBL" id="KQ483441">
    <property type="protein sequence ID" value="KYP51273.1"/>
    <property type="molecule type" value="Genomic_DNA"/>
</dbReference>
<protein>
    <submittedName>
        <fullName evidence="1">Serine/threonine-protein kinase At1g54610 family</fullName>
    </submittedName>
</protein>